<dbReference type="EMBL" id="NKXS01004737">
    <property type="protein sequence ID" value="PIN05533.1"/>
    <property type="molecule type" value="Genomic_DNA"/>
</dbReference>
<dbReference type="Proteomes" id="UP000231279">
    <property type="component" value="Unassembled WGS sequence"/>
</dbReference>
<dbReference type="AlphaFoldDB" id="A0A2G9GJS4"/>
<dbReference type="OrthoDB" id="1100107at2759"/>
<dbReference type="InterPro" id="IPR025312">
    <property type="entry name" value="DUF4216"/>
</dbReference>
<organism evidence="3 4">
    <name type="scientific">Handroanthus impetiginosus</name>
    <dbReference type="NCBI Taxonomy" id="429701"/>
    <lineage>
        <taxon>Eukaryota</taxon>
        <taxon>Viridiplantae</taxon>
        <taxon>Streptophyta</taxon>
        <taxon>Embryophyta</taxon>
        <taxon>Tracheophyta</taxon>
        <taxon>Spermatophyta</taxon>
        <taxon>Magnoliopsida</taxon>
        <taxon>eudicotyledons</taxon>
        <taxon>Gunneridae</taxon>
        <taxon>Pentapetalae</taxon>
        <taxon>asterids</taxon>
        <taxon>lamiids</taxon>
        <taxon>Lamiales</taxon>
        <taxon>Bignoniaceae</taxon>
        <taxon>Crescentiina</taxon>
        <taxon>Tabebuia alliance</taxon>
        <taxon>Handroanthus</taxon>
    </lineage>
</organism>
<evidence type="ECO:0000313" key="3">
    <source>
        <dbReference type="EMBL" id="PIN05533.1"/>
    </source>
</evidence>
<accession>A0A2G9GJS4</accession>
<comment type="caution">
    <text evidence="3">The sequence shown here is derived from an EMBL/GenBank/DDBJ whole genome shotgun (WGS) entry which is preliminary data.</text>
</comment>
<feature type="region of interest" description="Disordered" evidence="1">
    <location>
        <begin position="159"/>
        <end position="186"/>
    </location>
</feature>
<evidence type="ECO:0000313" key="4">
    <source>
        <dbReference type="Proteomes" id="UP000231279"/>
    </source>
</evidence>
<name>A0A2G9GJS4_9LAMI</name>
<sequence length="186" mass="21749">MNSGVCCRGSLYGDNKMNYYGVIEEILDGIRYDDQYKLIDVKHRSRLQAYEPFILTKQAQQVYYTKYPSSRVKGSGDWWAACKVRVRLFDVEILRDEVQSDSQNGDYYQEVESSQILNRSITHDKDVQLRDKNAPMTEILINENHIPLNFQSIELLVKEREDSDDDNDSFIDEDNIDELQSESETK</sequence>
<evidence type="ECO:0000256" key="1">
    <source>
        <dbReference type="SAM" id="MobiDB-lite"/>
    </source>
</evidence>
<keyword evidence="4" id="KW-1185">Reference proteome</keyword>
<protein>
    <recommendedName>
        <fullName evidence="2">DUF4216 domain-containing protein</fullName>
    </recommendedName>
</protein>
<dbReference type="Pfam" id="PF13952">
    <property type="entry name" value="DUF4216"/>
    <property type="match status" value="1"/>
</dbReference>
<gene>
    <name evidence="3" type="ORF">CDL12_21923</name>
</gene>
<evidence type="ECO:0000259" key="2">
    <source>
        <dbReference type="Pfam" id="PF13952"/>
    </source>
</evidence>
<proteinExistence type="predicted"/>
<dbReference type="PANTHER" id="PTHR48258">
    <property type="entry name" value="DUF4218 DOMAIN-CONTAINING PROTEIN-RELATED"/>
    <property type="match status" value="1"/>
</dbReference>
<reference evidence="4" key="1">
    <citation type="journal article" date="2018" name="Gigascience">
        <title>Genome assembly of the Pink Ipe (Handroanthus impetiginosus, Bignoniaceae), a highly valued, ecologically keystone Neotropical timber forest tree.</title>
        <authorList>
            <person name="Silva-Junior O.B."/>
            <person name="Grattapaglia D."/>
            <person name="Novaes E."/>
            <person name="Collevatti R.G."/>
        </authorList>
    </citation>
    <scope>NUCLEOTIDE SEQUENCE [LARGE SCALE GENOMIC DNA]</scope>
    <source>
        <strain evidence="4">cv. UFG-1</strain>
    </source>
</reference>
<dbReference type="PANTHER" id="PTHR48258:SF4">
    <property type="entry name" value="DUF4216 DOMAIN-CONTAINING PROTEIN"/>
    <property type="match status" value="1"/>
</dbReference>
<feature type="compositionally biased region" description="Acidic residues" evidence="1">
    <location>
        <begin position="162"/>
        <end position="186"/>
    </location>
</feature>
<feature type="domain" description="DUF4216" evidence="2">
    <location>
        <begin position="29"/>
        <end position="79"/>
    </location>
</feature>